<reference evidence="1 2" key="1">
    <citation type="journal article" date="2018" name="Sci. Rep.">
        <title>Comparative genomics provides insights into the lifestyle and reveals functional heterogeneity of dark septate endophytic fungi.</title>
        <authorList>
            <person name="Knapp D.G."/>
            <person name="Nemeth J.B."/>
            <person name="Barry K."/>
            <person name="Hainaut M."/>
            <person name="Henrissat B."/>
            <person name="Johnson J."/>
            <person name="Kuo A."/>
            <person name="Lim J.H.P."/>
            <person name="Lipzen A."/>
            <person name="Nolan M."/>
            <person name="Ohm R.A."/>
            <person name="Tamas L."/>
            <person name="Grigoriev I.V."/>
            <person name="Spatafora J.W."/>
            <person name="Nagy L.G."/>
            <person name="Kovacs G.M."/>
        </authorList>
    </citation>
    <scope>NUCLEOTIDE SEQUENCE [LARGE SCALE GENOMIC DNA]</scope>
    <source>
        <strain evidence="1 2">DSE2036</strain>
    </source>
</reference>
<keyword evidence="2" id="KW-1185">Reference proteome</keyword>
<proteinExistence type="predicted"/>
<organism evidence="1 2">
    <name type="scientific">Periconia macrospinosa</name>
    <dbReference type="NCBI Taxonomy" id="97972"/>
    <lineage>
        <taxon>Eukaryota</taxon>
        <taxon>Fungi</taxon>
        <taxon>Dikarya</taxon>
        <taxon>Ascomycota</taxon>
        <taxon>Pezizomycotina</taxon>
        <taxon>Dothideomycetes</taxon>
        <taxon>Pleosporomycetidae</taxon>
        <taxon>Pleosporales</taxon>
        <taxon>Massarineae</taxon>
        <taxon>Periconiaceae</taxon>
        <taxon>Periconia</taxon>
    </lineage>
</organism>
<evidence type="ECO:0000313" key="1">
    <source>
        <dbReference type="EMBL" id="PVI08407.1"/>
    </source>
</evidence>
<protein>
    <submittedName>
        <fullName evidence="1">Uncharacterized protein</fullName>
    </submittedName>
</protein>
<gene>
    <name evidence="1" type="ORF">DM02DRAFT_607814</name>
</gene>
<dbReference type="Proteomes" id="UP000244855">
    <property type="component" value="Unassembled WGS sequence"/>
</dbReference>
<sequence>MFASLPPIYTSYPILKLVPSTEDEQNQIGKRIQFPPDVAHDQHSAHNLLITKPLQNDRTPLVHAPAVPSNEYHHTVFMPGSRSLQRVRAPKRHVKAACSSLTCQRQPKVADSTRRHGCRFGLNAAATDRLLLRMLACGWLPNIHPSHCNIASHVFLIHIDSYLLPV</sequence>
<evidence type="ECO:0000313" key="2">
    <source>
        <dbReference type="Proteomes" id="UP000244855"/>
    </source>
</evidence>
<dbReference type="AlphaFoldDB" id="A0A2V1ECX2"/>
<accession>A0A2V1ECX2</accession>
<name>A0A2V1ECX2_9PLEO</name>
<dbReference type="EMBL" id="KZ805300">
    <property type="protein sequence ID" value="PVI08407.1"/>
    <property type="molecule type" value="Genomic_DNA"/>
</dbReference>